<dbReference type="EMBL" id="JAYGJQ010000002">
    <property type="protein sequence ID" value="MEA9357277.1"/>
    <property type="molecule type" value="Genomic_DNA"/>
</dbReference>
<comment type="caution">
    <text evidence="1">The sequence shown here is derived from an EMBL/GenBank/DDBJ whole genome shotgun (WGS) entry which is preliminary data.</text>
</comment>
<proteinExistence type="predicted"/>
<reference evidence="1 2" key="1">
    <citation type="submission" date="2023-11" db="EMBL/GenBank/DDBJ databases">
        <title>A Novel Polar Bacteriovorax (B. antarcticus) Isolated from the Biocrust in Antarctica.</title>
        <authorList>
            <person name="Mun W."/>
            <person name="Choi S.Y."/>
            <person name="Mitchell R.J."/>
        </authorList>
    </citation>
    <scope>NUCLEOTIDE SEQUENCE [LARGE SCALE GENOMIC DNA]</scope>
    <source>
        <strain evidence="1 2">PP10</strain>
    </source>
</reference>
<evidence type="ECO:0000313" key="1">
    <source>
        <dbReference type="EMBL" id="MEA9357277.1"/>
    </source>
</evidence>
<gene>
    <name evidence="1" type="ORF">SHI21_13715</name>
</gene>
<accession>A0ABU5VW49</accession>
<protein>
    <submittedName>
        <fullName evidence="1">Uncharacterized protein</fullName>
    </submittedName>
</protein>
<sequence>MANSLFLSNLYLMNQNYSTPRYNKEAAALAWDRTIEIFKMNLK</sequence>
<dbReference type="Proteomes" id="UP001302274">
    <property type="component" value="Unassembled WGS sequence"/>
</dbReference>
<organism evidence="1 2">
    <name type="scientific">Bacteriovorax antarcticus</name>
    <dbReference type="NCBI Taxonomy" id="3088717"/>
    <lineage>
        <taxon>Bacteria</taxon>
        <taxon>Pseudomonadati</taxon>
        <taxon>Bdellovibrionota</taxon>
        <taxon>Bacteriovoracia</taxon>
        <taxon>Bacteriovoracales</taxon>
        <taxon>Bacteriovoracaceae</taxon>
        <taxon>Bacteriovorax</taxon>
    </lineage>
</organism>
<keyword evidence="2" id="KW-1185">Reference proteome</keyword>
<name>A0ABU5VW49_9BACT</name>
<dbReference type="RefSeq" id="WP_323577218.1">
    <property type="nucleotide sequence ID" value="NZ_JAYGJQ010000002.1"/>
</dbReference>
<evidence type="ECO:0000313" key="2">
    <source>
        <dbReference type="Proteomes" id="UP001302274"/>
    </source>
</evidence>